<sequence length="114" mass="13353">MTFRYKAIPRYEPWREGLTTSYASEMRKFVYLKQHAEPNAVKEHAELMAKLNLQSILDQASEGSVQTPTFEKFDQSEESNLLESRDNVEEDVKFYIIPAAKWLNMKIMKKLMSS</sequence>
<proteinExistence type="predicted"/>
<name>A0A7J7D282_TRIWF</name>
<dbReference type="AlphaFoldDB" id="A0A7J7D282"/>
<evidence type="ECO:0000313" key="1">
    <source>
        <dbReference type="EMBL" id="KAF5740388.1"/>
    </source>
</evidence>
<keyword evidence="2" id="KW-1185">Reference proteome</keyword>
<protein>
    <submittedName>
        <fullName evidence="1">Uncharacterized protein</fullName>
    </submittedName>
</protein>
<organism evidence="1 2">
    <name type="scientific">Tripterygium wilfordii</name>
    <name type="common">Thunder God vine</name>
    <dbReference type="NCBI Taxonomy" id="458696"/>
    <lineage>
        <taxon>Eukaryota</taxon>
        <taxon>Viridiplantae</taxon>
        <taxon>Streptophyta</taxon>
        <taxon>Embryophyta</taxon>
        <taxon>Tracheophyta</taxon>
        <taxon>Spermatophyta</taxon>
        <taxon>Magnoliopsida</taxon>
        <taxon>eudicotyledons</taxon>
        <taxon>Gunneridae</taxon>
        <taxon>Pentapetalae</taxon>
        <taxon>rosids</taxon>
        <taxon>fabids</taxon>
        <taxon>Celastrales</taxon>
        <taxon>Celastraceae</taxon>
        <taxon>Tripterygium</taxon>
    </lineage>
</organism>
<reference evidence="1 2" key="1">
    <citation type="journal article" date="2020" name="Nat. Commun.">
        <title>Genome of Tripterygium wilfordii and identification of cytochrome P450 involved in triptolide biosynthesis.</title>
        <authorList>
            <person name="Tu L."/>
            <person name="Su P."/>
            <person name="Zhang Z."/>
            <person name="Gao L."/>
            <person name="Wang J."/>
            <person name="Hu T."/>
            <person name="Zhou J."/>
            <person name="Zhang Y."/>
            <person name="Zhao Y."/>
            <person name="Liu Y."/>
            <person name="Song Y."/>
            <person name="Tong Y."/>
            <person name="Lu Y."/>
            <person name="Yang J."/>
            <person name="Xu C."/>
            <person name="Jia M."/>
            <person name="Peters R.J."/>
            <person name="Huang L."/>
            <person name="Gao W."/>
        </authorList>
    </citation>
    <scope>NUCLEOTIDE SEQUENCE [LARGE SCALE GENOMIC DNA]</scope>
    <source>
        <strain evidence="2">cv. XIE 37</strain>
        <tissue evidence="1">Leaf</tissue>
    </source>
</reference>
<accession>A0A7J7D282</accession>
<gene>
    <name evidence="1" type="ORF">HS088_TW11G00457</name>
</gene>
<dbReference type="InParanoid" id="A0A7J7D282"/>
<evidence type="ECO:0000313" key="2">
    <source>
        <dbReference type="Proteomes" id="UP000593562"/>
    </source>
</evidence>
<dbReference type="Proteomes" id="UP000593562">
    <property type="component" value="Unassembled WGS sequence"/>
</dbReference>
<dbReference type="EMBL" id="JAAARO010000011">
    <property type="protein sequence ID" value="KAF5740388.1"/>
    <property type="molecule type" value="Genomic_DNA"/>
</dbReference>
<comment type="caution">
    <text evidence="1">The sequence shown here is derived from an EMBL/GenBank/DDBJ whole genome shotgun (WGS) entry which is preliminary data.</text>
</comment>